<dbReference type="Proteomes" id="UP001377567">
    <property type="component" value="Unassembled WGS sequence"/>
</dbReference>
<dbReference type="GO" id="GO:0030620">
    <property type="term" value="F:U2 snRNA binding"/>
    <property type="evidence" value="ECO:0007669"/>
    <property type="project" value="InterPro"/>
</dbReference>
<dbReference type="PANTHER" id="PTHR10552:SF6">
    <property type="entry name" value="U2 SMALL NUCLEAR RIBONUCLEOPROTEIN A"/>
    <property type="match status" value="1"/>
</dbReference>
<keyword evidence="2" id="KW-0433">Leucine-rich repeat</keyword>
<dbReference type="Gene3D" id="3.80.10.10">
    <property type="entry name" value="Ribonuclease Inhibitor"/>
    <property type="match status" value="1"/>
</dbReference>
<evidence type="ECO:0000313" key="7">
    <source>
        <dbReference type="EMBL" id="GMM55886.1"/>
    </source>
</evidence>
<keyword evidence="8" id="KW-1185">Reference proteome</keyword>
<evidence type="ECO:0000313" key="8">
    <source>
        <dbReference type="Proteomes" id="UP001377567"/>
    </source>
</evidence>
<dbReference type="GO" id="GO:0005686">
    <property type="term" value="C:U2 snRNP"/>
    <property type="evidence" value="ECO:0007669"/>
    <property type="project" value="TreeGrafter"/>
</dbReference>
<dbReference type="PROSITE" id="PS51450">
    <property type="entry name" value="LRR"/>
    <property type="match status" value="1"/>
</dbReference>
<keyword evidence="4" id="KW-0539">Nucleus</keyword>
<dbReference type="AlphaFoldDB" id="A0AAV5RYS5"/>
<gene>
    <name evidence="7" type="ORF">DAKH74_025020</name>
</gene>
<dbReference type="InterPro" id="IPR001611">
    <property type="entry name" value="Leu-rich_rpt"/>
</dbReference>
<dbReference type="SUPFAM" id="SSF52058">
    <property type="entry name" value="L domain-like"/>
    <property type="match status" value="1"/>
</dbReference>
<evidence type="ECO:0000256" key="1">
    <source>
        <dbReference type="ARBA" id="ARBA00004123"/>
    </source>
</evidence>
<comment type="similarity">
    <text evidence="5">Belongs to the U2 small nuclear ribonucleoprotein A family.</text>
</comment>
<accession>A0AAV5RYS5</accession>
<keyword evidence="3" id="KW-0677">Repeat</keyword>
<reference evidence="7 8" key="1">
    <citation type="journal article" date="2023" name="Elife">
        <title>Identification of key yeast species and microbe-microbe interactions impacting larval growth of Drosophila in the wild.</title>
        <authorList>
            <person name="Mure A."/>
            <person name="Sugiura Y."/>
            <person name="Maeda R."/>
            <person name="Honda K."/>
            <person name="Sakurai N."/>
            <person name="Takahashi Y."/>
            <person name="Watada M."/>
            <person name="Katoh T."/>
            <person name="Gotoh A."/>
            <person name="Gotoh Y."/>
            <person name="Taniguchi I."/>
            <person name="Nakamura K."/>
            <person name="Hayashi T."/>
            <person name="Katayama T."/>
            <person name="Uemura T."/>
            <person name="Hattori Y."/>
        </authorList>
    </citation>
    <scope>NUCLEOTIDE SEQUENCE [LARGE SCALE GENOMIC DNA]</scope>
    <source>
        <strain evidence="7 8">KH-74</strain>
    </source>
</reference>
<evidence type="ECO:0000256" key="5">
    <source>
        <dbReference type="ARBA" id="ARBA00024196"/>
    </source>
</evidence>
<comment type="caution">
    <text evidence="7">The sequence shown here is derived from an EMBL/GenBank/DDBJ whole genome shotgun (WGS) entry which is preliminary data.</text>
</comment>
<dbReference type="InterPro" id="IPR044640">
    <property type="entry name" value="RU2A"/>
</dbReference>
<dbReference type="PANTHER" id="PTHR10552">
    <property type="entry name" value="U2 SMALL NUCLEAR RIBONUCLEOPROTEIN A"/>
    <property type="match status" value="1"/>
</dbReference>
<dbReference type="EMBL" id="BTGD01000006">
    <property type="protein sequence ID" value="GMM55886.1"/>
    <property type="molecule type" value="Genomic_DNA"/>
</dbReference>
<evidence type="ECO:0000256" key="6">
    <source>
        <dbReference type="ARBA" id="ARBA00024238"/>
    </source>
</evidence>
<sequence length="239" mass="26935">MKFTPSVVIDAPSYYVNHFDKKHNVDKCTILRDMELESDTVVMPSCLSLLAKPTHILDLTNNNLSELPDLRNRNDIHTLLLGRNRINGNIDGKRLPRNLKYLVLASNNISELTELNGLRDAPRTLTNVSLLANPICHLDGYRQYVLTLLPMVNMLDFISVPDKERQELKKKPVAIAKVKAKTTKGEKKENAADDKSAEIVHMVVSKMTDDRRQELKKQLAEASSLKEIARIEKLLSGGV</sequence>
<proteinExistence type="inferred from homology"/>
<organism evidence="7 8">
    <name type="scientific">Maudiozyma humilis</name>
    <name type="common">Sour dough yeast</name>
    <name type="synonym">Kazachstania humilis</name>
    <dbReference type="NCBI Taxonomy" id="51915"/>
    <lineage>
        <taxon>Eukaryota</taxon>
        <taxon>Fungi</taxon>
        <taxon>Dikarya</taxon>
        <taxon>Ascomycota</taxon>
        <taxon>Saccharomycotina</taxon>
        <taxon>Saccharomycetes</taxon>
        <taxon>Saccharomycetales</taxon>
        <taxon>Saccharomycetaceae</taxon>
        <taxon>Maudiozyma</taxon>
    </lineage>
</organism>
<protein>
    <recommendedName>
        <fullName evidence="6">U2 small nuclear ribonucleoprotein A'</fullName>
    </recommendedName>
</protein>
<evidence type="ECO:0000256" key="2">
    <source>
        <dbReference type="ARBA" id="ARBA00022614"/>
    </source>
</evidence>
<dbReference type="InterPro" id="IPR032675">
    <property type="entry name" value="LRR_dom_sf"/>
</dbReference>
<comment type="subcellular location">
    <subcellularLocation>
        <location evidence="1">Nucleus</location>
    </subcellularLocation>
</comment>
<dbReference type="GO" id="GO:0000398">
    <property type="term" value="P:mRNA splicing, via spliceosome"/>
    <property type="evidence" value="ECO:0007669"/>
    <property type="project" value="InterPro"/>
</dbReference>
<dbReference type="Pfam" id="PF14580">
    <property type="entry name" value="LRR_9"/>
    <property type="match status" value="1"/>
</dbReference>
<evidence type="ECO:0000256" key="3">
    <source>
        <dbReference type="ARBA" id="ARBA00022737"/>
    </source>
</evidence>
<evidence type="ECO:0000256" key="4">
    <source>
        <dbReference type="ARBA" id="ARBA00023242"/>
    </source>
</evidence>
<name>A0AAV5RYS5_MAUHU</name>